<keyword evidence="1" id="KW-0732">Signal</keyword>
<dbReference type="EMBL" id="CP000613">
    <property type="protein sequence ID" value="ACI97619.1"/>
    <property type="molecule type" value="Genomic_DNA"/>
</dbReference>
<dbReference type="Proteomes" id="UP000001591">
    <property type="component" value="Chromosome"/>
</dbReference>
<keyword evidence="3" id="KW-1185">Reference proteome</keyword>
<reference evidence="2 3" key="1">
    <citation type="journal article" date="2010" name="BMC Genomics">
        <title>Metabolic flexibility revealed in the genome of the cyst-forming alpha-1 proteobacterium Rhodospirillum centenum.</title>
        <authorList>
            <person name="Lu Y.K."/>
            <person name="Marden J."/>
            <person name="Han M."/>
            <person name="Swingley W.D."/>
            <person name="Mastrian S.D."/>
            <person name="Chowdhury S.R."/>
            <person name="Hao J."/>
            <person name="Helmy T."/>
            <person name="Kim S."/>
            <person name="Kurdoglu A.A."/>
            <person name="Matthies H.J."/>
            <person name="Rollo D."/>
            <person name="Stothard P."/>
            <person name="Blankenship R.E."/>
            <person name="Bauer C.E."/>
            <person name="Touchman J.W."/>
        </authorList>
    </citation>
    <scope>NUCLEOTIDE SEQUENCE [LARGE SCALE GENOMIC DNA]</scope>
    <source>
        <strain evidence="3">ATCC 51521 / SW</strain>
    </source>
</reference>
<feature type="signal peptide" evidence="1">
    <location>
        <begin position="1"/>
        <end position="26"/>
    </location>
</feature>
<protein>
    <submittedName>
        <fullName evidence="2">Uncharacterized protein</fullName>
    </submittedName>
</protein>
<dbReference type="RefSeq" id="WP_012565410.1">
    <property type="nucleotide sequence ID" value="NC_011420.2"/>
</dbReference>
<evidence type="ECO:0000313" key="3">
    <source>
        <dbReference type="Proteomes" id="UP000001591"/>
    </source>
</evidence>
<sequence>MMHRLAAALVVALAAGSVPTTLPALAQTEKASGFEGTFRVSGSTGNGRDYRGEAKVVRTGDTYTIAWRIGTEHHFGTGIVSGGQLSAVFASGPHAPPGVAIYRPTPDGRVIGVYTILGGTSTALETWEREATPAP</sequence>
<gene>
    <name evidence="2" type="ordered locus">RC1_0170</name>
</gene>
<organism evidence="2 3">
    <name type="scientific">Rhodospirillum centenum (strain ATCC 51521 / SW)</name>
    <dbReference type="NCBI Taxonomy" id="414684"/>
    <lineage>
        <taxon>Bacteria</taxon>
        <taxon>Pseudomonadati</taxon>
        <taxon>Pseudomonadota</taxon>
        <taxon>Alphaproteobacteria</taxon>
        <taxon>Rhodospirillales</taxon>
        <taxon>Rhodospirillaceae</taxon>
        <taxon>Rhodospirillum</taxon>
    </lineage>
</organism>
<name>B6IQ83_RHOCS</name>
<proteinExistence type="predicted"/>
<dbReference type="AlphaFoldDB" id="B6IQ83"/>
<feature type="chain" id="PRO_5002846695" evidence="1">
    <location>
        <begin position="27"/>
        <end position="135"/>
    </location>
</feature>
<dbReference type="OrthoDB" id="7279180at2"/>
<dbReference type="HOGENOM" id="CLU_1884138_0_0_5"/>
<dbReference type="KEGG" id="rce:RC1_0170"/>
<evidence type="ECO:0000256" key="1">
    <source>
        <dbReference type="SAM" id="SignalP"/>
    </source>
</evidence>
<accession>B6IQ83</accession>
<dbReference type="eggNOG" id="ENOG5032C03">
    <property type="taxonomic scope" value="Bacteria"/>
</dbReference>
<dbReference type="STRING" id="414684.RC1_0170"/>
<evidence type="ECO:0000313" key="2">
    <source>
        <dbReference type="EMBL" id="ACI97619.1"/>
    </source>
</evidence>